<dbReference type="GO" id="GO:0000049">
    <property type="term" value="F:tRNA binding"/>
    <property type="evidence" value="ECO:0007669"/>
    <property type="project" value="UniProtKB-UniRule"/>
</dbReference>
<accession>A0A517NSH9</accession>
<proteinExistence type="inferred from homology"/>
<dbReference type="PANTHER" id="PTHR33992:SF1">
    <property type="entry name" value="RIBONUCLEASE P PROTEIN COMPONENT"/>
    <property type="match status" value="1"/>
</dbReference>
<comment type="similarity">
    <text evidence="6">Belongs to the RnpA family.</text>
</comment>
<dbReference type="InterPro" id="IPR020568">
    <property type="entry name" value="Ribosomal_Su5_D2-typ_SF"/>
</dbReference>
<dbReference type="GO" id="GO:0030677">
    <property type="term" value="C:ribonuclease P complex"/>
    <property type="evidence" value="ECO:0007669"/>
    <property type="project" value="TreeGrafter"/>
</dbReference>
<evidence type="ECO:0000256" key="6">
    <source>
        <dbReference type="HAMAP-Rule" id="MF_00227"/>
    </source>
</evidence>
<reference evidence="8 9" key="1">
    <citation type="submission" date="2019-02" db="EMBL/GenBank/DDBJ databases">
        <title>Deep-cultivation of Planctomycetes and their phenomic and genomic characterization uncovers novel biology.</title>
        <authorList>
            <person name="Wiegand S."/>
            <person name="Jogler M."/>
            <person name="Boedeker C."/>
            <person name="Pinto D."/>
            <person name="Vollmers J."/>
            <person name="Rivas-Marin E."/>
            <person name="Kohn T."/>
            <person name="Peeters S.H."/>
            <person name="Heuer A."/>
            <person name="Rast P."/>
            <person name="Oberbeckmann S."/>
            <person name="Bunk B."/>
            <person name="Jeske O."/>
            <person name="Meyerdierks A."/>
            <person name="Storesund J.E."/>
            <person name="Kallscheuer N."/>
            <person name="Luecker S."/>
            <person name="Lage O.M."/>
            <person name="Pohl T."/>
            <person name="Merkel B.J."/>
            <person name="Hornburger P."/>
            <person name="Mueller R.-W."/>
            <person name="Bruemmer F."/>
            <person name="Labrenz M."/>
            <person name="Spormann A.M."/>
            <person name="Op den Camp H."/>
            <person name="Overmann J."/>
            <person name="Amann R."/>
            <person name="Jetten M.S.M."/>
            <person name="Mascher T."/>
            <person name="Medema M.H."/>
            <person name="Devos D.P."/>
            <person name="Kaster A.-K."/>
            <person name="Ovreas L."/>
            <person name="Rohde M."/>
            <person name="Galperin M.Y."/>
            <person name="Jogler C."/>
        </authorList>
    </citation>
    <scope>NUCLEOTIDE SEQUENCE [LARGE SCALE GENOMIC DNA]</scope>
    <source>
        <strain evidence="8 9">K23_9</strain>
    </source>
</reference>
<keyword evidence="9" id="KW-1185">Reference proteome</keyword>
<dbReference type="AlphaFoldDB" id="A0A517NSH9"/>
<sequence>MKQTFSKSQRVVRGDDFTLIIRRGVCVADGVLVMFAVASDPDAGPRLGITIPKKVGNAVCRNQWKRWIRESYRTQQQSVPPGIDIIIRPKKDAKPTWASIKKSVPKLAAKAAKKLARI</sequence>
<dbReference type="GO" id="GO:0004526">
    <property type="term" value="F:ribonuclease P activity"/>
    <property type="evidence" value="ECO:0007669"/>
    <property type="project" value="UniProtKB-UniRule"/>
</dbReference>
<dbReference type="NCBIfam" id="TIGR00188">
    <property type="entry name" value="rnpA"/>
    <property type="match status" value="1"/>
</dbReference>
<dbReference type="InterPro" id="IPR014721">
    <property type="entry name" value="Ribsml_uS5_D2-typ_fold_subgr"/>
</dbReference>
<dbReference type="InterPro" id="IPR000100">
    <property type="entry name" value="RNase_P"/>
</dbReference>
<dbReference type="HAMAP" id="MF_00227">
    <property type="entry name" value="RNase_P"/>
    <property type="match status" value="1"/>
</dbReference>
<dbReference type="OrthoDB" id="9810867at2"/>
<dbReference type="PANTHER" id="PTHR33992">
    <property type="entry name" value="RIBONUCLEASE P PROTEIN COMPONENT"/>
    <property type="match status" value="1"/>
</dbReference>
<name>A0A517NSH9_9BACT</name>
<dbReference type="Pfam" id="PF00825">
    <property type="entry name" value="Ribonuclease_P"/>
    <property type="match status" value="1"/>
</dbReference>
<gene>
    <name evidence="6 8" type="primary">rnpA</name>
    <name evidence="8" type="ORF">K239x_19990</name>
</gene>
<evidence type="ECO:0000256" key="2">
    <source>
        <dbReference type="ARBA" id="ARBA00022722"/>
    </source>
</evidence>
<keyword evidence="3 6" id="KW-0255">Endonuclease</keyword>
<evidence type="ECO:0000256" key="7">
    <source>
        <dbReference type="NCBIfam" id="TIGR00188"/>
    </source>
</evidence>
<dbReference type="Proteomes" id="UP000319817">
    <property type="component" value="Chromosome"/>
</dbReference>
<protein>
    <recommendedName>
        <fullName evidence="6 7">Ribonuclease P protein component</fullName>
        <shortName evidence="6">RNase P protein</shortName>
        <shortName evidence="6">RNaseP protein</shortName>
        <ecNumber evidence="6 7">3.1.26.5</ecNumber>
    </recommendedName>
    <alternativeName>
        <fullName evidence="6">Protein C5</fullName>
    </alternativeName>
</protein>
<comment type="subunit">
    <text evidence="6">Consists of a catalytic RNA component (M1 or rnpB) and a protein subunit.</text>
</comment>
<keyword evidence="4 6" id="KW-0378">Hydrolase</keyword>
<organism evidence="8 9">
    <name type="scientific">Stieleria marina</name>
    <dbReference type="NCBI Taxonomy" id="1930275"/>
    <lineage>
        <taxon>Bacteria</taxon>
        <taxon>Pseudomonadati</taxon>
        <taxon>Planctomycetota</taxon>
        <taxon>Planctomycetia</taxon>
        <taxon>Pirellulales</taxon>
        <taxon>Pirellulaceae</taxon>
        <taxon>Stieleria</taxon>
    </lineage>
</organism>
<dbReference type="Gene3D" id="3.30.230.10">
    <property type="match status" value="1"/>
</dbReference>
<keyword evidence="2 6" id="KW-0540">Nuclease</keyword>
<evidence type="ECO:0000313" key="9">
    <source>
        <dbReference type="Proteomes" id="UP000319817"/>
    </source>
</evidence>
<comment type="function">
    <text evidence="6">RNaseP catalyzes the removal of the 5'-leader sequence from pre-tRNA to produce the mature 5'-terminus. It can also cleave other RNA substrates such as 4.5S RNA. The protein component plays an auxiliary but essential role in vivo by binding to the 5'-leader sequence and broadening the substrate specificity of the ribozyme.</text>
</comment>
<evidence type="ECO:0000256" key="4">
    <source>
        <dbReference type="ARBA" id="ARBA00022801"/>
    </source>
</evidence>
<dbReference type="GO" id="GO:0001682">
    <property type="term" value="P:tRNA 5'-leader removal"/>
    <property type="evidence" value="ECO:0007669"/>
    <property type="project" value="UniProtKB-UniRule"/>
</dbReference>
<dbReference type="EC" id="3.1.26.5" evidence="6 7"/>
<evidence type="ECO:0000256" key="3">
    <source>
        <dbReference type="ARBA" id="ARBA00022759"/>
    </source>
</evidence>
<dbReference type="RefSeq" id="WP_145417587.1">
    <property type="nucleotide sequence ID" value="NZ_CP036526.1"/>
</dbReference>
<evidence type="ECO:0000256" key="1">
    <source>
        <dbReference type="ARBA" id="ARBA00022694"/>
    </source>
</evidence>
<evidence type="ECO:0000256" key="5">
    <source>
        <dbReference type="ARBA" id="ARBA00022884"/>
    </source>
</evidence>
<comment type="catalytic activity">
    <reaction evidence="6">
        <text>Endonucleolytic cleavage of RNA, removing 5'-extranucleotides from tRNA precursor.</text>
        <dbReference type="EC" id="3.1.26.5"/>
    </reaction>
</comment>
<keyword evidence="5 6" id="KW-0694">RNA-binding</keyword>
<keyword evidence="1 6" id="KW-0819">tRNA processing</keyword>
<dbReference type="SUPFAM" id="SSF54211">
    <property type="entry name" value="Ribosomal protein S5 domain 2-like"/>
    <property type="match status" value="1"/>
</dbReference>
<dbReference type="GO" id="GO:0042781">
    <property type="term" value="F:3'-tRNA processing endoribonuclease activity"/>
    <property type="evidence" value="ECO:0007669"/>
    <property type="project" value="TreeGrafter"/>
</dbReference>
<dbReference type="EMBL" id="CP036526">
    <property type="protein sequence ID" value="QDT10046.1"/>
    <property type="molecule type" value="Genomic_DNA"/>
</dbReference>
<evidence type="ECO:0000313" key="8">
    <source>
        <dbReference type="EMBL" id="QDT10046.1"/>
    </source>
</evidence>